<gene>
    <name evidence="3" type="ORF">FISHEDRAFT_7236</name>
</gene>
<reference evidence="3 4" key="1">
    <citation type="journal article" date="2015" name="Fungal Genet. Biol.">
        <title>Evolution of novel wood decay mechanisms in Agaricales revealed by the genome sequences of Fistulina hepatica and Cylindrobasidium torrendii.</title>
        <authorList>
            <person name="Floudas D."/>
            <person name="Held B.W."/>
            <person name="Riley R."/>
            <person name="Nagy L.G."/>
            <person name="Koehler G."/>
            <person name="Ransdell A.S."/>
            <person name="Younus H."/>
            <person name="Chow J."/>
            <person name="Chiniquy J."/>
            <person name="Lipzen A."/>
            <person name="Tritt A."/>
            <person name="Sun H."/>
            <person name="Haridas S."/>
            <person name="LaButti K."/>
            <person name="Ohm R.A."/>
            <person name="Kues U."/>
            <person name="Blanchette R.A."/>
            <person name="Grigoriev I.V."/>
            <person name="Minto R.E."/>
            <person name="Hibbett D.S."/>
        </authorList>
    </citation>
    <scope>NUCLEOTIDE SEQUENCE [LARGE SCALE GENOMIC DNA]</scope>
    <source>
        <strain evidence="3 4">ATCC 64428</strain>
    </source>
</reference>
<dbReference type="InterPro" id="IPR009688">
    <property type="entry name" value="FAM210A/B-like_dom"/>
</dbReference>
<feature type="transmembrane region" description="Helical" evidence="1">
    <location>
        <begin position="47"/>
        <end position="73"/>
    </location>
</feature>
<dbReference type="Proteomes" id="UP000054144">
    <property type="component" value="Unassembled WGS sequence"/>
</dbReference>
<dbReference type="AlphaFoldDB" id="A0A0D7AG95"/>
<evidence type="ECO:0000313" key="3">
    <source>
        <dbReference type="EMBL" id="KIY50179.1"/>
    </source>
</evidence>
<evidence type="ECO:0000256" key="1">
    <source>
        <dbReference type="SAM" id="Phobius"/>
    </source>
</evidence>
<dbReference type="GO" id="GO:0005739">
    <property type="term" value="C:mitochondrion"/>
    <property type="evidence" value="ECO:0007669"/>
    <property type="project" value="TreeGrafter"/>
</dbReference>
<protein>
    <recommendedName>
        <fullName evidence="2">DUF1279 domain-containing protein</fullName>
    </recommendedName>
</protein>
<accession>A0A0D7AG95</accession>
<keyword evidence="4" id="KW-1185">Reference proteome</keyword>
<feature type="non-terminal residue" evidence="3">
    <location>
        <position position="1"/>
    </location>
</feature>
<dbReference type="Pfam" id="PF06916">
    <property type="entry name" value="FAM210A-B_dom"/>
    <property type="match status" value="1"/>
</dbReference>
<organism evidence="3 4">
    <name type="scientific">Fistulina hepatica ATCC 64428</name>
    <dbReference type="NCBI Taxonomy" id="1128425"/>
    <lineage>
        <taxon>Eukaryota</taxon>
        <taxon>Fungi</taxon>
        <taxon>Dikarya</taxon>
        <taxon>Basidiomycota</taxon>
        <taxon>Agaricomycotina</taxon>
        <taxon>Agaricomycetes</taxon>
        <taxon>Agaricomycetidae</taxon>
        <taxon>Agaricales</taxon>
        <taxon>Fistulinaceae</taxon>
        <taxon>Fistulina</taxon>
    </lineage>
</organism>
<sequence length="173" mass="18342">PGLRGPGLTTRFFHRSIPRLTSPPPPPDGLPANASFSQRLKHLVKNYGWYAMGVYIVIGVADFSVALAAVHVFGAEHVDHLTHVVKDAAVKLIYSMPPEPGREEMDPTSASAAAAAGTGGHGSLYATIVLAYTIHKTLFLPVRVGLTAALTPPLVRWLRMRGWAGSAGTARAA</sequence>
<name>A0A0D7AG95_9AGAR</name>
<dbReference type="EMBL" id="KN881676">
    <property type="protein sequence ID" value="KIY50179.1"/>
    <property type="molecule type" value="Genomic_DNA"/>
</dbReference>
<evidence type="ECO:0000259" key="2">
    <source>
        <dbReference type="Pfam" id="PF06916"/>
    </source>
</evidence>
<dbReference type="PANTHER" id="PTHR21377:SF0">
    <property type="entry name" value="PROTEIN FAM210B, MITOCHONDRIAL"/>
    <property type="match status" value="1"/>
</dbReference>
<dbReference type="InterPro" id="IPR045866">
    <property type="entry name" value="FAM210A/B-like"/>
</dbReference>
<dbReference type="OrthoDB" id="426386at2759"/>
<evidence type="ECO:0000313" key="4">
    <source>
        <dbReference type="Proteomes" id="UP000054144"/>
    </source>
</evidence>
<feature type="non-terminal residue" evidence="3">
    <location>
        <position position="173"/>
    </location>
</feature>
<feature type="domain" description="DUF1279" evidence="2">
    <location>
        <begin position="38"/>
        <end position="152"/>
    </location>
</feature>
<proteinExistence type="predicted"/>
<keyword evidence="1" id="KW-1133">Transmembrane helix</keyword>
<keyword evidence="1" id="KW-0472">Membrane</keyword>
<dbReference type="PANTHER" id="PTHR21377">
    <property type="entry name" value="PROTEIN FAM210B, MITOCHONDRIAL"/>
    <property type="match status" value="1"/>
</dbReference>
<keyword evidence="1" id="KW-0812">Transmembrane</keyword>